<feature type="region of interest" description="Disordered" evidence="1">
    <location>
        <begin position="313"/>
        <end position="334"/>
    </location>
</feature>
<dbReference type="InterPro" id="IPR039191">
    <property type="entry name" value="Nopp140-like"/>
</dbReference>
<accession>A0A1D1XD59</accession>
<feature type="compositionally biased region" description="Basic and acidic residues" evidence="1">
    <location>
        <begin position="28"/>
        <end position="42"/>
    </location>
</feature>
<organism evidence="3">
    <name type="scientific">Anthurium amnicola</name>
    <dbReference type="NCBI Taxonomy" id="1678845"/>
    <lineage>
        <taxon>Eukaryota</taxon>
        <taxon>Viridiplantae</taxon>
        <taxon>Streptophyta</taxon>
        <taxon>Embryophyta</taxon>
        <taxon>Tracheophyta</taxon>
        <taxon>Spermatophyta</taxon>
        <taxon>Magnoliopsida</taxon>
        <taxon>Liliopsida</taxon>
        <taxon>Araceae</taxon>
        <taxon>Pothoideae</taxon>
        <taxon>Potheae</taxon>
        <taxon>Anthurium</taxon>
    </lineage>
</organism>
<feature type="compositionally biased region" description="Basic and acidic residues" evidence="1">
    <location>
        <begin position="254"/>
        <end position="264"/>
    </location>
</feature>
<dbReference type="AlphaFoldDB" id="A0A1D1XD59"/>
<name>A0A1D1XD59_9ARAE</name>
<dbReference type="PANTHER" id="PTHR23216:SF1">
    <property type="entry name" value="NUCLEOLAR AND COILED-BODY PHOSPHOPROTEIN 1"/>
    <property type="match status" value="1"/>
</dbReference>
<reference evidence="3" key="1">
    <citation type="submission" date="2015-07" db="EMBL/GenBank/DDBJ databases">
        <title>Transcriptome Assembly of Anthurium amnicola.</title>
        <authorList>
            <person name="Suzuki J."/>
        </authorList>
    </citation>
    <scope>NUCLEOTIDE SEQUENCE</scope>
</reference>
<feature type="domain" description="Srp40 C-terminal" evidence="2">
    <location>
        <begin position="272"/>
        <end position="344"/>
    </location>
</feature>
<feature type="compositionally biased region" description="Polar residues" evidence="1">
    <location>
        <begin position="79"/>
        <end position="91"/>
    </location>
</feature>
<dbReference type="EMBL" id="GDJX01027581">
    <property type="protein sequence ID" value="JAT40355.1"/>
    <property type="molecule type" value="Transcribed_RNA"/>
</dbReference>
<feature type="compositionally biased region" description="Basic and acidic residues" evidence="1">
    <location>
        <begin position="143"/>
        <end position="185"/>
    </location>
</feature>
<feature type="compositionally biased region" description="Basic and acidic residues" evidence="1">
    <location>
        <begin position="92"/>
        <end position="117"/>
    </location>
</feature>
<feature type="region of interest" description="Disordered" evidence="1">
    <location>
        <begin position="1"/>
        <end position="265"/>
    </location>
</feature>
<evidence type="ECO:0000259" key="2">
    <source>
        <dbReference type="Pfam" id="PF05022"/>
    </source>
</evidence>
<evidence type="ECO:0000256" key="1">
    <source>
        <dbReference type="SAM" id="MobiDB-lite"/>
    </source>
</evidence>
<sequence>KKKKKKKDKLTSDLPHGVVNQVELETSQEEKGKSEEFGRKTDSQMPTFATENATSDNLIKEDISKGKEKKKRRHKLIVENSSGGPELQNGTKYDERKKETSMGHDIEGDAKEFHPNVEDVSFSNAGNIDKKAKKPKRSVSEQTELHIDNDAVSPESKERKLEYLKQQKGIEETEKPDDSLLKRELCTPGKKRKREKSQEDSEKSFKMPVKEKSEVPKDAKETPAAGREQNEMKGQPQINGNLEKSKWEGNGSLKSDKEELKGSAEPKTVNAFKRVKIDEVKFADKRLQDNSYWAKHGAETGYGAKAQDVLGQVRGRDFRHEKTKKKRGSYRGGQIDFQSHSVKFNYSDDDE</sequence>
<feature type="compositionally biased region" description="Polar residues" evidence="1">
    <location>
        <begin position="43"/>
        <end position="57"/>
    </location>
</feature>
<feature type="non-terminal residue" evidence="3">
    <location>
        <position position="1"/>
    </location>
</feature>
<proteinExistence type="predicted"/>
<gene>
    <name evidence="3" type="primary">Nolc1_0</name>
    <name evidence="3" type="ORF">g.106682</name>
</gene>
<feature type="compositionally biased region" description="Basic and acidic residues" evidence="1">
    <location>
        <begin position="196"/>
        <end position="221"/>
    </location>
</feature>
<dbReference type="GO" id="GO:0005730">
    <property type="term" value="C:nucleolus"/>
    <property type="evidence" value="ECO:0007669"/>
    <property type="project" value="InterPro"/>
</dbReference>
<evidence type="ECO:0000313" key="3">
    <source>
        <dbReference type="EMBL" id="JAT40355.1"/>
    </source>
</evidence>
<dbReference type="InterPro" id="IPR007718">
    <property type="entry name" value="Srp40_C"/>
</dbReference>
<dbReference type="PANTHER" id="PTHR23216">
    <property type="entry name" value="NUCLEOLAR AND COILED-BODY PHOSPHOPROTEIN 1"/>
    <property type="match status" value="1"/>
</dbReference>
<protein>
    <submittedName>
        <fullName evidence="3">Nucleolar and coiled-body phosphoprotein 1</fullName>
    </submittedName>
</protein>
<dbReference type="Pfam" id="PF05022">
    <property type="entry name" value="SRP40_C"/>
    <property type="match status" value="1"/>
</dbReference>